<proteinExistence type="predicted"/>
<feature type="compositionally biased region" description="Basic and acidic residues" evidence="9">
    <location>
        <begin position="258"/>
        <end position="290"/>
    </location>
</feature>
<feature type="region of interest" description="Disordered" evidence="9">
    <location>
        <begin position="625"/>
        <end position="672"/>
    </location>
</feature>
<feature type="compositionally biased region" description="Low complexity" evidence="9">
    <location>
        <begin position="329"/>
        <end position="352"/>
    </location>
</feature>
<evidence type="ECO:0000256" key="6">
    <source>
        <dbReference type="ARBA" id="ARBA00023163"/>
    </source>
</evidence>
<evidence type="ECO:0000256" key="8">
    <source>
        <dbReference type="SAM" id="Coils"/>
    </source>
</evidence>
<dbReference type="InterPro" id="IPR036128">
    <property type="entry name" value="Plus3-like_sf"/>
</dbReference>
<evidence type="ECO:0000256" key="1">
    <source>
        <dbReference type="ARBA" id="ARBA00004642"/>
    </source>
</evidence>
<evidence type="ECO:0000256" key="7">
    <source>
        <dbReference type="ARBA" id="ARBA00023242"/>
    </source>
</evidence>
<reference evidence="11" key="1">
    <citation type="journal article" date="2014" name="PLoS ONE">
        <title>Transcriptome-Based Identification of ABC Transporters in the Western Tarnished Plant Bug Lygus hesperus.</title>
        <authorList>
            <person name="Hull J.J."/>
            <person name="Chaney K."/>
            <person name="Geib S.M."/>
            <person name="Fabrick J.A."/>
            <person name="Brent C.S."/>
            <person name="Walsh D."/>
            <person name="Lavine L.C."/>
        </authorList>
    </citation>
    <scope>NUCLEOTIDE SEQUENCE</scope>
</reference>
<dbReference type="PANTHER" id="PTHR13115">
    <property type="entry name" value="RNA POLYMERASE-ASSOCIATED PROTEIN RTF1 HOMOLOG"/>
    <property type="match status" value="1"/>
</dbReference>
<feature type="compositionally biased region" description="Polar residues" evidence="9">
    <location>
        <begin position="364"/>
        <end position="378"/>
    </location>
</feature>
<organism evidence="11">
    <name type="scientific">Lygus hesperus</name>
    <name type="common">Western plant bug</name>
    <dbReference type="NCBI Taxonomy" id="30085"/>
    <lineage>
        <taxon>Eukaryota</taxon>
        <taxon>Metazoa</taxon>
        <taxon>Ecdysozoa</taxon>
        <taxon>Arthropoda</taxon>
        <taxon>Hexapoda</taxon>
        <taxon>Insecta</taxon>
        <taxon>Pterygota</taxon>
        <taxon>Neoptera</taxon>
        <taxon>Paraneoptera</taxon>
        <taxon>Hemiptera</taxon>
        <taxon>Heteroptera</taxon>
        <taxon>Panheteroptera</taxon>
        <taxon>Cimicomorpha</taxon>
        <taxon>Miridae</taxon>
        <taxon>Mirini</taxon>
        <taxon>Lygus</taxon>
    </lineage>
</organism>
<feature type="coiled-coil region" evidence="8">
    <location>
        <begin position="559"/>
        <end position="586"/>
    </location>
</feature>
<dbReference type="FunFam" id="3.90.70.200:FF:000001">
    <property type="entry name" value="RNA polymerase-associated protein RTF1 homolog"/>
    <property type="match status" value="1"/>
</dbReference>
<accession>A0A0A9WWM8</accession>
<evidence type="ECO:0000313" key="11">
    <source>
        <dbReference type="EMBL" id="JAG12104.1"/>
    </source>
</evidence>
<dbReference type="InterPro" id="IPR004343">
    <property type="entry name" value="Plus-3_dom"/>
</dbReference>
<dbReference type="SMART" id="SM00719">
    <property type="entry name" value="Plus3"/>
    <property type="match status" value="1"/>
</dbReference>
<keyword evidence="6" id="KW-0804">Transcription</keyword>
<evidence type="ECO:0000256" key="4">
    <source>
        <dbReference type="ARBA" id="ARBA00023054"/>
    </source>
</evidence>
<dbReference type="PROSITE" id="PS51360">
    <property type="entry name" value="PLUS3"/>
    <property type="match status" value="1"/>
</dbReference>
<keyword evidence="7" id="KW-0539">Nucleus</keyword>
<dbReference type="SUPFAM" id="SSF159042">
    <property type="entry name" value="Plus3-like"/>
    <property type="match status" value="1"/>
</dbReference>
<protein>
    <recommendedName>
        <fullName evidence="10">Plus3 domain-containing protein</fullName>
    </recommendedName>
</protein>
<keyword evidence="2" id="KW-0597">Phosphoprotein</keyword>
<feature type="domain" description="Plus3" evidence="10">
    <location>
        <begin position="387"/>
        <end position="518"/>
    </location>
</feature>
<dbReference type="Gene3D" id="3.90.70.200">
    <property type="entry name" value="Plus-3 domain"/>
    <property type="match status" value="1"/>
</dbReference>
<evidence type="ECO:0000259" key="10">
    <source>
        <dbReference type="PROSITE" id="PS51360"/>
    </source>
</evidence>
<gene>
    <name evidence="11" type="ORF">CM83_59499</name>
</gene>
<feature type="compositionally biased region" description="Basic and acidic residues" evidence="9">
    <location>
        <begin position="216"/>
        <end position="249"/>
    </location>
</feature>
<feature type="compositionally biased region" description="Basic and acidic residues" evidence="9">
    <location>
        <begin position="170"/>
        <end position="207"/>
    </location>
</feature>
<feature type="compositionally biased region" description="Low complexity" evidence="9">
    <location>
        <begin position="85"/>
        <end position="106"/>
    </location>
</feature>
<keyword evidence="3" id="KW-0805">Transcription regulation</keyword>
<name>A0A0A9WWM8_LYGHE</name>
<feature type="compositionally biased region" description="Acidic residues" evidence="9">
    <location>
        <begin position="150"/>
        <end position="162"/>
    </location>
</feature>
<dbReference type="Pfam" id="PF03126">
    <property type="entry name" value="Plus-3"/>
    <property type="match status" value="1"/>
</dbReference>
<comment type="subcellular location">
    <subcellularLocation>
        <location evidence="1">Nucleus</location>
        <location evidence="1">Nucleoplasm</location>
    </subcellularLocation>
</comment>
<feature type="compositionally biased region" description="Low complexity" evidence="9">
    <location>
        <begin position="46"/>
        <end position="67"/>
    </location>
</feature>
<feature type="compositionally biased region" description="Basic residues" evidence="9">
    <location>
        <begin position="75"/>
        <end position="84"/>
    </location>
</feature>
<dbReference type="EMBL" id="GBHO01031500">
    <property type="protein sequence ID" value="JAG12104.1"/>
    <property type="molecule type" value="Transcribed_RNA"/>
</dbReference>
<dbReference type="GO" id="GO:1990269">
    <property type="term" value="F:RNA polymerase II C-terminal domain phosphoserine binding"/>
    <property type="evidence" value="ECO:0007669"/>
    <property type="project" value="TreeGrafter"/>
</dbReference>
<evidence type="ECO:0000256" key="5">
    <source>
        <dbReference type="ARBA" id="ARBA00023159"/>
    </source>
</evidence>
<reference evidence="11" key="2">
    <citation type="submission" date="2014-07" db="EMBL/GenBank/DDBJ databases">
        <authorList>
            <person name="Hull J."/>
        </authorList>
    </citation>
    <scope>NUCLEOTIDE SEQUENCE</scope>
</reference>
<evidence type="ECO:0000256" key="3">
    <source>
        <dbReference type="ARBA" id="ARBA00023015"/>
    </source>
</evidence>
<keyword evidence="4 8" id="KW-0175">Coiled coil</keyword>
<feature type="region of interest" description="Disordered" evidence="9">
    <location>
        <begin position="1"/>
        <end position="383"/>
    </location>
</feature>
<dbReference type="AlphaFoldDB" id="A0A0A9WWM8"/>
<keyword evidence="5" id="KW-0010">Activator</keyword>
<dbReference type="GO" id="GO:0003677">
    <property type="term" value="F:DNA binding"/>
    <property type="evidence" value="ECO:0007669"/>
    <property type="project" value="InterPro"/>
</dbReference>
<dbReference type="PANTHER" id="PTHR13115:SF8">
    <property type="entry name" value="RNA POLYMERASE-ASSOCIATED PROTEIN RTF1 HOMOLOG"/>
    <property type="match status" value="1"/>
</dbReference>
<evidence type="ECO:0000256" key="2">
    <source>
        <dbReference type="ARBA" id="ARBA00022553"/>
    </source>
</evidence>
<evidence type="ECO:0000256" key="9">
    <source>
        <dbReference type="SAM" id="MobiDB-lite"/>
    </source>
</evidence>
<dbReference type="GO" id="GO:0016593">
    <property type="term" value="C:Cdc73/Paf1 complex"/>
    <property type="evidence" value="ECO:0007669"/>
    <property type="project" value="TreeGrafter"/>
</dbReference>
<sequence>MVKRKVQMLLDSESDSDSSNGSDLDSEFLSLAKKSKNTQPPKDDNSSSNNKKASNAYSDSDTSSGSDGDWEAKGQAKKKKKLSKKASNSSSSSSNKKTVSKTSSDSSSDEEVEEKNEEKTSEPEEGEVSESGGASSDDSDSDISQQEFNDGYDDNLMGDEEDQARLAQMTEKEREQEIFKRVEQREVMKTRFEIEKKLRLAKKQEKKKEKKKSSGKKPDSKLEPKDVKERSKERKKTVEENRGKMDKKAQAMSMLKARRQEKQERVEEKEKQKAEQEKKKEEEGGKRKEGDSDDEEEEEKEKSKTKLKASDIYSDDSGSDSDDNRAKTSPRASSQAKSRARSSSSSSRSSSDSDSDARQVVHVESNSNQDLKSVASSKAKQKRVQYISSRDDLNKIRLSRHKMERFVHMPIFHKTVNGCFVRIGIGNHNGKPVYRVAQISEVVETAKVYQLGTTRTNKGLKLRHGTQERVFRLEFISNQEFTEPEFLKWKDTCDRQGVLMPTVDHVENKVKDIKEAMVYQFKEEDVDKMLKEKERFKPNPHNYAMKKTQLMKDRDMATQQGDLEEARRLEVKIQELEERANALDKMRTSTISSISYINNRNRRKNVEEAEKAIMEEVRANKGKKIDDPFTRRSTKPTMKFTKDEPEAFPPPLTEAVESKAPASKNDPKKDRVSINQTDDLFSAHDFDIKIDLAVPLPNNPVSITPRTAIAKDTGPRRSLNLEDYKKKRGLI</sequence>